<evidence type="ECO:0000256" key="15">
    <source>
        <dbReference type="ARBA" id="ARBA00047899"/>
    </source>
</evidence>
<keyword evidence="10" id="KW-0067">ATP-binding</keyword>
<dbReference type="InterPro" id="IPR011009">
    <property type="entry name" value="Kinase-like_dom_sf"/>
</dbReference>
<dbReference type="Gene3D" id="3.30.200.20">
    <property type="entry name" value="Phosphorylase Kinase, domain 1"/>
    <property type="match status" value="1"/>
</dbReference>
<dbReference type="Gene3D" id="3.80.10.10">
    <property type="entry name" value="Ribonuclease Inhibitor"/>
    <property type="match status" value="1"/>
</dbReference>
<sequence length="678" mass="75849">SLETNQFNGSVPADINLVNLEMLVLSANNFTGEWPVELNNLTKLIELRIGSNSFSGKLPNFESWKNLKYLEIQGSGFEGPIPPSVSVLTSLNELRISHLNGGASEFPPLTNMTNMTKLVLRSCNIHGNIPHFVAEMTKLRLLDLSFNKLGGKIENLERLMKFYYVSVDDLMVHPSVFDKYSTHINCGGGRVTIGNTTYEADEESAGAAKFFQGRGNWGASITGQFWGPNMSLSNYKADNLSAIKGDESRLYMTTRLSPLSLTYFAQIVYRDNRSFQSLGRRIFDVYIQDKMKLKDFYIERVAGGVDKALKEKFNVTVKDKTVEVRFQYAGKGTTTIPSRGSYGPLVSAISLEANFKPPPTQETSSNQKKKIIIVAGSVISSLAVILMILFVVWGKRRIRKLMEPDGILGDYHFLGKPQIYERFPSTLNLYAIKIHAFGTLADGTIIAVKQLSSKSKQGNREFVNEIGMISGLRHPNLVRLYGCCVERKQLLLVYEFMENNSLSHALFAKGLAFLHEESPLKTVHRDIKPTNVLLDKDLNPKISDFGLPKLYEEGKTHITTRSAAGTRGYMAPEYALWGYLTYKADLYGFGVVVLELVAGMKNMNYHPDENYGCLLDWAMVLQKQGKSLELVDPKLGSNFNEEEALRMIKVALLCTNSSPALRPNMSAVVNMLEGRLRR</sequence>
<dbReference type="InterPro" id="IPR000719">
    <property type="entry name" value="Prot_kinase_dom"/>
</dbReference>
<evidence type="ECO:0000313" key="20">
    <source>
        <dbReference type="Proteomes" id="UP000823775"/>
    </source>
</evidence>
<organism evidence="19 20">
    <name type="scientific">Datura stramonium</name>
    <name type="common">Jimsonweed</name>
    <name type="synonym">Common thornapple</name>
    <dbReference type="NCBI Taxonomy" id="4076"/>
    <lineage>
        <taxon>Eukaryota</taxon>
        <taxon>Viridiplantae</taxon>
        <taxon>Streptophyta</taxon>
        <taxon>Embryophyta</taxon>
        <taxon>Tracheophyta</taxon>
        <taxon>Spermatophyta</taxon>
        <taxon>Magnoliopsida</taxon>
        <taxon>eudicotyledons</taxon>
        <taxon>Gunneridae</taxon>
        <taxon>Pentapetalae</taxon>
        <taxon>asterids</taxon>
        <taxon>lamiids</taxon>
        <taxon>Solanales</taxon>
        <taxon>Solanaceae</taxon>
        <taxon>Solanoideae</taxon>
        <taxon>Datureae</taxon>
        <taxon>Datura</taxon>
    </lineage>
</organism>
<comment type="caution">
    <text evidence="19">The sequence shown here is derived from an EMBL/GenBank/DDBJ whole genome shotgun (WGS) entry which is preliminary data.</text>
</comment>
<evidence type="ECO:0000256" key="14">
    <source>
        <dbReference type="ARBA" id="ARBA00023180"/>
    </source>
</evidence>
<keyword evidence="5" id="KW-0808">Transferase</keyword>
<evidence type="ECO:0000256" key="11">
    <source>
        <dbReference type="ARBA" id="ARBA00022989"/>
    </source>
</evidence>
<evidence type="ECO:0000259" key="18">
    <source>
        <dbReference type="PROSITE" id="PS50011"/>
    </source>
</evidence>
<name>A0ABS8TJT3_DATST</name>
<dbReference type="Gene3D" id="2.60.120.430">
    <property type="entry name" value="Galactose-binding lectin"/>
    <property type="match status" value="1"/>
</dbReference>
<dbReference type="PROSITE" id="PS51450">
    <property type="entry name" value="LRR"/>
    <property type="match status" value="1"/>
</dbReference>
<evidence type="ECO:0000313" key="19">
    <source>
        <dbReference type="EMBL" id="MCD7471792.1"/>
    </source>
</evidence>
<comment type="subcellular location">
    <subcellularLocation>
        <location evidence="1">Membrane</location>
        <topology evidence="1">Single-pass type I membrane protein</topology>
    </subcellularLocation>
</comment>
<dbReference type="PROSITE" id="PS50011">
    <property type="entry name" value="PROTEIN_KINASE_DOM"/>
    <property type="match status" value="1"/>
</dbReference>
<evidence type="ECO:0000256" key="9">
    <source>
        <dbReference type="ARBA" id="ARBA00022741"/>
    </source>
</evidence>
<dbReference type="SUPFAM" id="SSF52058">
    <property type="entry name" value="L domain-like"/>
    <property type="match status" value="1"/>
</dbReference>
<keyword evidence="20" id="KW-1185">Reference proteome</keyword>
<keyword evidence="8" id="KW-0677">Repeat</keyword>
<dbReference type="PANTHER" id="PTHR48006:SF66">
    <property type="entry name" value="PROTEIN KINASE DOMAIN-CONTAINING PROTEIN"/>
    <property type="match status" value="1"/>
</dbReference>
<dbReference type="Proteomes" id="UP000823775">
    <property type="component" value="Unassembled WGS sequence"/>
</dbReference>
<evidence type="ECO:0000256" key="3">
    <source>
        <dbReference type="ARBA" id="ARBA00022553"/>
    </source>
</evidence>
<keyword evidence="3" id="KW-0597">Phosphoprotein</keyword>
<comment type="catalytic activity">
    <reaction evidence="16">
        <text>L-seryl-[protein] + ATP = O-phospho-L-seryl-[protein] + ADP + H(+)</text>
        <dbReference type="Rhea" id="RHEA:17989"/>
        <dbReference type="Rhea" id="RHEA-COMP:9863"/>
        <dbReference type="Rhea" id="RHEA-COMP:11604"/>
        <dbReference type="ChEBI" id="CHEBI:15378"/>
        <dbReference type="ChEBI" id="CHEBI:29999"/>
        <dbReference type="ChEBI" id="CHEBI:30616"/>
        <dbReference type="ChEBI" id="CHEBI:83421"/>
        <dbReference type="ChEBI" id="CHEBI:456216"/>
        <dbReference type="EC" id="2.7.11.1"/>
    </reaction>
</comment>
<accession>A0ABS8TJT3</accession>
<dbReference type="EMBL" id="JACEIK010001723">
    <property type="protein sequence ID" value="MCD7471792.1"/>
    <property type="molecule type" value="Genomic_DNA"/>
</dbReference>
<keyword evidence="6 17" id="KW-0812">Transmembrane</keyword>
<keyword evidence="13" id="KW-0675">Receptor</keyword>
<feature type="domain" description="Protein kinase" evidence="18">
    <location>
        <begin position="408"/>
        <end position="676"/>
    </location>
</feature>
<evidence type="ECO:0000256" key="17">
    <source>
        <dbReference type="SAM" id="Phobius"/>
    </source>
</evidence>
<feature type="transmembrane region" description="Helical" evidence="17">
    <location>
        <begin position="371"/>
        <end position="393"/>
    </location>
</feature>
<evidence type="ECO:0000256" key="12">
    <source>
        <dbReference type="ARBA" id="ARBA00023136"/>
    </source>
</evidence>
<comment type="catalytic activity">
    <reaction evidence="15">
        <text>L-threonyl-[protein] + ATP = O-phospho-L-threonyl-[protein] + ADP + H(+)</text>
        <dbReference type="Rhea" id="RHEA:46608"/>
        <dbReference type="Rhea" id="RHEA-COMP:11060"/>
        <dbReference type="Rhea" id="RHEA-COMP:11605"/>
        <dbReference type="ChEBI" id="CHEBI:15378"/>
        <dbReference type="ChEBI" id="CHEBI:30013"/>
        <dbReference type="ChEBI" id="CHEBI:30616"/>
        <dbReference type="ChEBI" id="CHEBI:61977"/>
        <dbReference type="ChEBI" id="CHEBI:456216"/>
        <dbReference type="EC" id="2.7.11.1"/>
    </reaction>
</comment>
<proteinExistence type="predicted"/>
<evidence type="ECO:0000256" key="5">
    <source>
        <dbReference type="ARBA" id="ARBA00022679"/>
    </source>
</evidence>
<dbReference type="EC" id="2.7.11.1" evidence="2"/>
<dbReference type="Pfam" id="PF00069">
    <property type="entry name" value="Pkinase"/>
    <property type="match status" value="1"/>
</dbReference>
<evidence type="ECO:0000256" key="10">
    <source>
        <dbReference type="ARBA" id="ARBA00022840"/>
    </source>
</evidence>
<gene>
    <name evidence="19" type="ORF">HAX54_012460</name>
</gene>
<keyword evidence="14" id="KW-0325">Glycoprotein</keyword>
<keyword evidence="12 17" id="KW-0472">Membrane</keyword>
<reference evidence="19 20" key="1">
    <citation type="journal article" date="2021" name="BMC Genomics">
        <title>Datura genome reveals duplications of psychoactive alkaloid biosynthetic genes and high mutation rate following tissue culture.</title>
        <authorList>
            <person name="Rajewski A."/>
            <person name="Carter-House D."/>
            <person name="Stajich J."/>
            <person name="Litt A."/>
        </authorList>
    </citation>
    <scope>NUCLEOTIDE SEQUENCE [LARGE SCALE GENOMIC DNA]</scope>
    <source>
        <strain evidence="19">AR-01</strain>
    </source>
</reference>
<dbReference type="Gene3D" id="1.10.510.10">
    <property type="entry name" value="Transferase(Phosphotransferase) domain 1"/>
    <property type="match status" value="1"/>
</dbReference>
<evidence type="ECO:0000256" key="13">
    <source>
        <dbReference type="ARBA" id="ARBA00023170"/>
    </source>
</evidence>
<keyword evidence="4" id="KW-0433">Leucine-rich repeat</keyword>
<evidence type="ECO:0000256" key="8">
    <source>
        <dbReference type="ARBA" id="ARBA00022737"/>
    </source>
</evidence>
<evidence type="ECO:0000256" key="1">
    <source>
        <dbReference type="ARBA" id="ARBA00004479"/>
    </source>
</evidence>
<keyword evidence="7" id="KW-0732">Signal</keyword>
<dbReference type="SUPFAM" id="SSF56112">
    <property type="entry name" value="Protein kinase-like (PK-like)"/>
    <property type="match status" value="1"/>
</dbReference>
<dbReference type="PANTHER" id="PTHR48006">
    <property type="entry name" value="LEUCINE-RICH REPEAT-CONTAINING PROTEIN DDB_G0281931-RELATED"/>
    <property type="match status" value="1"/>
</dbReference>
<dbReference type="InterPro" id="IPR032675">
    <property type="entry name" value="LRR_dom_sf"/>
</dbReference>
<dbReference type="Pfam" id="PF11721">
    <property type="entry name" value="Malectin"/>
    <property type="match status" value="1"/>
</dbReference>
<evidence type="ECO:0000256" key="2">
    <source>
        <dbReference type="ARBA" id="ARBA00012513"/>
    </source>
</evidence>
<feature type="non-terminal residue" evidence="19">
    <location>
        <position position="1"/>
    </location>
</feature>
<evidence type="ECO:0000256" key="16">
    <source>
        <dbReference type="ARBA" id="ARBA00048679"/>
    </source>
</evidence>
<keyword evidence="9" id="KW-0547">Nucleotide-binding</keyword>
<evidence type="ECO:0000256" key="6">
    <source>
        <dbReference type="ARBA" id="ARBA00022692"/>
    </source>
</evidence>
<evidence type="ECO:0000256" key="4">
    <source>
        <dbReference type="ARBA" id="ARBA00022614"/>
    </source>
</evidence>
<dbReference type="InterPro" id="IPR001611">
    <property type="entry name" value="Leu-rich_rpt"/>
</dbReference>
<dbReference type="InterPro" id="IPR051824">
    <property type="entry name" value="LRR_Rcpt-Like_S/T_Kinase"/>
</dbReference>
<protein>
    <recommendedName>
        <fullName evidence="2">non-specific serine/threonine protein kinase</fullName>
        <ecNumber evidence="2">2.7.11.1</ecNumber>
    </recommendedName>
</protein>
<dbReference type="InterPro" id="IPR021720">
    <property type="entry name" value="Malectin_dom"/>
</dbReference>
<keyword evidence="11 17" id="KW-1133">Transmembrane helix</keyword>
<evidence type="ECO:0000256" key="7">
    <source>
        <dbReference type="ARBA" id="ARBA00022729"/>
    </source>
</evidence>
<dbReference type="SMART" id="SM00220">
    <property type="entry name" value="S_TKc"/>
    <property type="match status" value="1"/>
</dbReference>